<dbReference type="PANTHER" id="PTHR34719:SF2">
    <property type="entry name" value="NICKEL-RESPONSIVE REGULATOR"/>
    <property type="match status" value="1"/>
</dbReference>
<dbReference type="EMBL" id="CP018477">
    <property type="protein sequence ID" value="ASV73665.1"/>
    <property type="molecule type" value="Genomic_DNA"/>
</dbReference>
<evidence type="ECO:0000256" key="6">
    <source>
        <dbReference type="ARBA" id="ARBA00023163"/>
    </source>
</evidence>
<evidence type="ECO:0000313" key="10">
    <source>
        <dbReference type="EMBL" id="ASV73665.1"/>
    </source>
</evidence>
<dbReference type="GO" id="GO:0016151">
    <property type="term" value="F:nickel cation binding"/>
    <property type="evidence" value="ECO:0007669"/>
    <property type="project" value="UniProtKB-UniRule"/>
</dbReference>
<proteinExistence type="inferred from homology"/>
<reference evidence="10 11" key="1">
    <citation type="journal article" name="Front. Microbiol.">
        <title>Sugar Metabolism of the First Thermophilic Planctomycete Thermogutta terrifontis: Comparative Genomic and Transcriptomic Approaches.</title>
        <authorList>
            <person name="Elcheninov A.G."/>
            <person name="Menzel P."/>
            <person name="Gudbergsdottir S.R."/>
            <person name="Slesarev A.I."/>
            <person name="Kadnikov V.V."/>
            <person name="Krogh A."/>
            <person name="Bonch-Osmolovskaya E.A."/>
            <person name="Peng X."/>
            <person name="Kublanov I.V."/>
        </authorList>
    </citation>
    <scope>NUCLEOTIDE SEQUENCE [LARGE SCALE GENOMIC DNA]</scope>
    <source>
        <strain evidence="10 11">R1</strain>
    </source>
</reference>
<dbReference type="RefSeq" id="WP_095414191.1">
    <property type="nucleotide sequence ID" value="NZ_CP018477.1"/>
</dbReference>
<dbReference type="InterPro" id="IPR027271">
    <property type="entry name" value="Acetolactate_synth/TF_NikR_C"/>
</dbReference>
<dbReference type="GO" id="GO:0003700">
    <property type="term" value="F:DNA-binding transcription factor activity"/>
    <property type="evidence" value="ECO:0007669"/>
    <property type="project" value="UniProtKB-UniRule"/>
</dbReference>
<dbReference type="PANTHER" id="PTHR34719">
    <property type="entry name" value="NICKEL-RESPONSIVE REGULATOR"/>
    <property type="match status" value="1"/>
</dbReference>
<dbReference type="NCBIfam" id="NF002815">
    <property type="entry name" value="PRK02967.1"/>
    <property type="match status" value="1"/>
</dbReference>
<name>A0A286RCI3_9BACT</name>
<dbReference type="Gene3D" id="1.10.1220.10">
    <property type="entry name" value="Met repressor-like"/>
    <property type="match status" value="1"/>
</dbReference>
<keyword evidence="6 7" id="KW-0804">Transcription</keyword>
<accession>A0A286RCI3</accession>
<keyword evidence="3 7" id="KW-0479">Metal-binding</keyword>
<evidence type="ECO:0000256" key="5">
    <source>
        <dbReference type="ARBA" id="ARBA00023125"/>
    </source>
</evidence>
<dbReference type="InterPro" id="IPR013321">
    <property type="entry name" value="Arc_rbn_hlx_hlx"/>
</dbReference>
<dbReference type="Pfam" id="PF08753">
    <property type="entry name" value="NikR_C"/>
    <property type="match status" value="1"/>
</dbReference>
<feature type="binding site" evidence="7">
    <location>
        <position position="92"/>
    </location>
    <ligand>
        <name>Ni(2+)</name>
        <dbReference type="ChEBI" id="CHEBI:49786"/>
    </ligand>
</feature>
<dbReference type="InterPro" id="IPR050192">
    <property type="entry name" value="CopG/NikR_regulator"/>
</dbReference>
<dbReference type="Gene3D" id="3.30.70.1150">
    <property type="entry name" value="ACT-like. Chain A, domain 2"/>
    <property type="match status" value="1"/>
</dbReference>
<protein>
    <recommendedName>
        <fullName evidence="7">Putative nickel-responsive regulator</fullName>
    </recommendedName>
</protein>
<dbReference type="OrthoDB" id="9806294at2"/>
<evidence type="ECO:0000259" key="8">
    <source>
        <dbReference type="Pfam" id="PF01402"/>
    </source>
</evidence>
<comment type="similarity">
    <text evidence="1 7">Belongs to the transcriptional regulatory CopG/NikR family.</text>
</comment>
<dbReference type="KEGG" id="ttf:THTE_1063"/>
<keyword evidence="11" id="KW-1185">Reference proteome</keyword>
<keyword evidence="2 7" id="KW-0533">Nickel</keyword>
<gene>
    <name evidence="10" type="ORF">THTE_1063</name>
</gene>
<evidence type="ECO:0000256" key="7">
    <source>
        <dbReference type="HAMAP-Rule" id="MF_00476"/>
    </source>
</evidence>
<feature type="domain" description="Transcription factor NikR nickel binding C-terminal" evidence="9">
    <location>
        <begin position="56"/>
        <end position="130"/>
    </location>
</feature>
<comment type="function">
    <text evidence="7">Transcriptional regulator.</text>
</comment>
<dbReference type="Pfam" id="PF01402">
    <property type="entry name" value="RHH_1"/>
    <property type="match status" value="1"/>
</dbReference>
<feature type="binding site" evidence="7">
    <location>
        <position position="90"/>
    </location>
    <ligand>
        <name>Ni(2+)</name>
        <dbReference type="ChEBI" id="CHEBI:49786"/>
    </ligand>
</feature>
<comment type="cofactor">
    <cofactor evidence="7">
        <name>Ni(2+)</name>
        <dbReference type="ChEBI" id="CHEBI:49786"/>
    </cofactor>
    <text evidence="7">Binds 1 nickel ion per subunit.</text>
</comment>
<dbReference type="InterPro" id="IPR014864">
    <property type="entry name" value="TF_NikR_Ni-bd_C"/>
</dbReference>
<dbReference type="GO" id="GO:0003677">
    <property type="term" value="F:DNA binding"/>
    <property type="evidence" value="ECO:0007669"/>
    <property type="project" value="UniProtKB-KW"/>
</dbReference>
<dbReference type="GO" id="GO:0010045">
    <property type="term" value="P:response to nickel cation"/>
    <property type="evidence" value="ECO:0007669"/>
    <property type="project" value="InterPro"/>
</dbReference>
<evidence type="ECO:0000259" key="9">
    <source>
        <dbReference type="Pfam" id="PF08753"/>
    </source>
</evidence>
<dbReference type="AlphaFoldDB" id="A0A286RCI3"/>
<feature type="domain" description="Ribbon-helix-helix protein CopG" evidence="8">
    <location>
        <begin position="5"/>
        <end position="45"/>
    </location>
</feature>
<dbReference type="SUPFAM" id="SSF55021">
    <property type="entry name" value="ACT-like"/>
    <property type="match status" value="1"/>
</dbReference>
<feature type="binding site" evidence="7">
    <location>
        <position position="79"/>
    </location>
    <ligand>
        <name>Ni(2+)</name>
        <dbReference type="ChEBI" id="CHEBI:49786"/>
    </ligand>
</feature>
<dbReference type="NCBIfam" id="NF003381">
    <property type="entry name" value="PRK04460.1"/>
    <property type="match status" value="1"/>
</dbReference>
<sequence>MSKIVRFSVSLERDLLKRFQRYCREERFATRSEAIRQLIHDSLARRAWIEDAEDVAGTLTLVYDHHRSQLRDQLMKLQHDHHNLIISVVHAHLTHDLCLEVILLRGPARQLREIAARLRGLKGVHKGELVIGTVPHEDSQK</sequence>
<evidence type="ECO:0000256" key="2">
    <source>
        <dbReference type="ARBA" id="ARBA00022596"/>
    </source>
</evidence>
<dbReference type="InterPro" id="IPR045865">
    <property type="entry name" value="ACT-like_dom_sf"/>
</dbReference>
<dbReference type="Proteomes" id="UP000215086">
    <property type="component" value="Chromosome"/>
</dbReference>
<dbReference type="NCBIfam" id="NF002169">
    <property type="entry name" value="PRK01002.1"/>
    <property type="match status" value="1"/>
</dbReference>
<feature type="binding site" evidence="7">
    <location>
        <position position="98"/>
    </location>
    <ligand>
        <name>Ni(2+)</name>
        <dbReference type="ChEBI" id="CHEBI:49786"/>
    </ligand>
</feature>
<dbReference type="CDD" id="cd22231">
    <property type="entry name" value="RHH_NikR_HicB-like"/>
    <property type="match status" value="1"/>
</dbReference>
<evidence type="ECO:0000313" key="11">
    <source>
        <dbReference type="Proteomes" id="UP000215086"/>
    </source>
</evidence>
<dbReference type="InterPro" id="IPR022988">
    <property type="entry name" value="Ni_resp_reg_NikR"/>
</dbReference>
<keyword evidence="4 7" id="KW-0805">Transcription regulation</keyword>
<evidence type="ECO:0000256" key="3">
    <source>
        <dbReference type="ARBA" id="ARBA00022723"/>
    </source>
</evidence>
<dbReference type="InterPro" id="IPR010985">
    <property type="entry name" value="Ribbon_hlx_hlx"/>
</dbReference>
<dbReference type="InterPro" id="IPR002145">
    <property type="entry name" value="CopG"/>
</dbReference>
<keyword evidence="5 7" id="KW-0238">DNA-binding</keyword>
<dbReference type="SUPFAM" id="SSF47598">
    <property type="entry name" value="Ribbon-helix-helix"/>
    <property type="match status" value="1"/>
</dbReference>
<evidence type="ECO:0000256" key="1">
    <source>
        <dbReference type="ARBA" id="ARBA00008478"/>
    </source>
</evidence>
<organism evidence="10 11">
    <name type="scientific">Thermogutta terrifontis</name>
    <dbReference type="NCBI Taxonomy" id="1331910"/>
    <lineage>
        <taxon>Bacteria</taxon>
        <taxon>Pseudomonadati</taxon>
        <taxon>Planctomycetota</taxon>
        <taxon>Planctomycetia</taxon>
        <taxon>Pirellulales</taxon>
        <taxon>Thermoguttaceae</taxon>
        <taxon>Thermogutta</taxon>
    </lineage>
</organism>
<dbReference type="HAMAP" id="MF_00476">
    <property type="entry name" value="NikR"/>
    <property type="match status" value="1"/>
</dbReference>
<evidence type="ECO:0000256" key="4">
    <source>
        <dbReference type="ARBA" id="ARBA00023015"/>
    </source>
</evidence>